<proteinExistence type="predicted"/>
<dbReference type="EMBL" id="JAUSXB010000001">
    <property type="protein sequence ID" value="MDQ0674213.1"/>
    <property type="molecule type" value="Genomic_DNA"/>
</dbReference>
<keyword evidence="3" id="KW-1185">Reference proteome</keyword>
<dbReference type="RefSeq" id="WP_306635633.1">
    <property type="nucleotide sequence ID" value="NZ_JAUSXB010000001.1"/>
</dbReference>
<reference evidence="2 3" key="1">
    <citation type="submission" date="2023-07" db="EMBL/GenBank/DDBJ databases">
        <title>Comparative genomics of wheat-associated soil bacteria to identify genetic determinants of phenazine resistance.</title>
        <authorList>
            <person name="Mouncey N."/>
        </authorList>
    </citation>
    <scope>NUCLEOTIDE SEQUENCE [LARGE SCALE GENOMIC DNA]</scope>
    <source>
        <strain evidence="2 3">W1I3</strain>
    </source>
</reference>
<dbReference type="Pfam" id="PF14029">
    <property type="entry name" value="DUF4244"/>
    <property type="match status" value="1"/>
</dbReference>
<evidence type="ECO:0000313" key="3">
    <source>
        <dbReference type="Proteomes" id="UP001236806"/>
    </source>
</evidence>
<keyword evidence="1" id="KW-1133">Transmembrane helix</keyword>
<dbReference type="Proteomes" id="UP001236806">
    <property type="component" value="Unassembled WGS sequence"/>
</dbReference>
<protein>
    <recommendedName>
        <fullName evidence="4">DUF4244 domain-containing protein</fullName>
    </recommendedName>
</protein>
<keyword evidence="1" id="KW-0472">Membrane</keyword>
<keyword evidence="1" id="KW-0812">Transmembrane</keyword>
<organism evidence="2 3">
    <name type="scientific">Pseudarthrobacter siccitolerans</name>
    <dbReference type="NCBI Taxonomy" id="861266"/>
    <lineage>
        <taxon>Bacteria</taxon>
        <taxon>Bacillati</taxon>
        <taxon>Actinomycetota</taxon>
        <taxon>Actinomycetes</taxon>
        <taxon>Micrococcales</taxon>
        <taxon>Micrococcaceae</taxon>
        <taxon>Pseudarthrobacter</taxon>
    </lineage>
</organism>
<name>A0ABU0PJS1_9MICC</name>
<evidence type="ECO:0008006" key="4">
    <source>
        <dbReference type="Google" id="ProtNLM"/>
    </source>
</evidence>
<dbReference type="InterPro" id="IPR025338">
    <property type="entry name" value="DUF4244"/>
</dbReference>
<accession>A0ABU0PJS1</accession>
<evidence type="ECO:0000313" key="2">
    <source>
        <dbReference type="EMBL" id="MDQ0674213.1"/>
    </source>
</evidence>
<evidence type="ECO:0000256" key="1">
    <source>
        <dbReference type="SAM" id="Phobius"/>
    </source>
</evidence>
<comment type="caution">
    <text evidence="2">The sequence shown here is derived from an EMBL/GenBank/DDBJ whole genome shotgun (WGS) entry which is preliminary data.</text>
</comment>
<sequence length="122" mass="12500">MTINQDRRFAAGTAALAAARPNIKRRTAAARCAGAPPAGAASLPANVVELDPGATGGRPTATRGRRTGIGMLQRSEAGMATAEYAIATLAAVGFAGLLVFILRSEEVRGFLLNLIRTALALP</sequence>
<feature type="transmembrane region" description="Helical" evidence="1">
    <location>
        <begin position="84"/>
        <end position="102"/>
    </location>
</feature>
<gene>
    <name evidence="2" type="ORF">QFZ36_001774</name>
</gene>